<evidence type="ECO:0000259" key="1">
    <source>
        <dbReference type="Pfam" id="PF08750"/>
    </source>
</evidence>
<dbReference type="InterPro" id="IPR014861">
    <property type="entry name" value="CNP1-like_dom"/>
</dbReference>
<accession>A0A080LRB4</accession>
<organism evidence="2 3">
    <name type="scientific">Candidatus Accumulibacter phosphatis</name>
    <dbReference type="NCBI Taxonomy" id="327160"/>
    <lineage>
        <taxon>Bacteria</taxon>
        <taxon>Pseudomonadati</taxon>
        <taxon>Pseudomonadota</taxon>
        <taxon>Betaproteobacteria</taxon>
        <taxon>Candidatus Accumulibacter</taxon>
    </lineage>
</organism>
<evidence type="ECO:0000313" key="3">
    <source>
        <dbReference type="Proteomes" id="UP000020077"/>
    </source>
</evidence>
<dbReference type="Pfam" id="PF08750">
    <property type="entry name" value="CNP1"/>
    <property type="match status" value="1"/>
</dbReference>
<dbReference type="EMBL" id="JDVG02000657">
    <property type="protein sequence ID" value="KFB70726.1"/>
    <property type="molecule type" value="Genomic_DNA"/>
</dbReference>
<dbReference type="AlphaFoldDB" id="A0A080LRB4"/>
<comment type="caution">
    <text evidence="2">The sequence shown here is derived from an EMBL/GenBank/DDBJ whole genome shotgun (WGS) entry which is preliminary data.</text>
</comment>
<gene>
    <name evidence="2" type="ORF">AW09_004162</name>
</gene>
<sequence>MNRSLEALQKRPRTRRRLSIGMFAGWLGVVAAVLPSAGWSASAPRDFEEKREIPGELQLPAFPQPDKLIPFAVSAMTDNQFMIDSESLSISSDGIFRYTLVIVSPSGAQNVSFEAINCATAERRIYALGRSDRTWSKARGDQWVKIVDNSLNRHHAELYTDFFCPVGITIRNVDEVREALRRGGHPSMMRR</sequence>
<evidence type="ECO:0000313" key="2">
    <source>
        <dbReference type="EMBL" id="KFB70726.1"/>
    </source>
</evidence>
<protein>
    <submittedName>
        <fullName evidence="2">CNP1-like family protein</fullName>
    </submittedName>
</protein>
<reference evidence="2 3" key="1">
    <citation type="submission" date="2014-02" db="EMBL/GenBank/DDBJ databases">
        <title>Expanding our view of genomic diversity in Candidatus Accumulibacter clades.</title>
        <authorList>
            <person name="Skennerton C.T."/>
            <person name="Barr J.J."/>
            <person name="Slater F.R."/>
            <person name="Bond P.L."/>
            <person name="Tyson G.W."/>
        </authorList>
    </citation>
    <scope>NUCLEOTIDE SEQUENCE [LARGE SCALE GENOMIC DNA]</scope>
    <source>
        <strain evidence="3">BA-91</strain>
    </source>
</reference>
<proteinExistence type="predicted"/>
<dbReference type="Proteomes" id="UP000020077">
    <property type="component" value="Unassembled WGS sequence"/>
</dbReference>
<feature type="domain" description="CNP1-like uncharacterised" evidence="1">
    <location>
        <begin position="55"/>
        <end position="181"/>
    </location>
</feature>
<name>A0A080LRB4_9PROT</name>